<evidence type="ECO:0000256" key="1">
    <source>
        <dbReference type="ARBA" id="ARBA00010936"/>
    </source>
</evidence>
<dbReference type="RefSeq" id="WP_188885785.1">
    <property type="nucleotide sequence ID" value="NZ_BLYJ01000026.1"/>
</dbReference>
<dbReference type="SUPFAM" id="SSF51569">
    <property type="entry name" value="Aldolase"/>
    <property type="match status" value="1"/>
</dbReference>
<dbReference type="EMBL" id="BLYJ01000026">
    <property type="protein sequence ID" value="GFO88805.1"/>
    <property type="molecule type" value="Genomic_DNA"/>
</dbReference>
<dbReference type="InterPro" id="IPR028581">
    <property type="entry name" value="DeoC_typeI"/>
</dbReference>
<dbReference type="InterPro" id="IPR013785">
    <property type="entry name" value="Aldolase_TIM"/>
</dbReference>
<comment type="catalytic activity">
    <reaction evidence="5 6">
        <text>2-deoxy-D-ribose 5-phosphate = D-glyceraldehyde 3-phosphate + acetaldehyde</text>
        <dbReference type="Rhea" id="RHEA:12821"/>
        <dbReference type="ChEBI" id="CHEBI:15343"/>
        <dbReference type="ChEBI" id="CHEBI:59776"/>
        <dbReference type="ChEBI" id="CHEBI:62877"/>
        <dbReference type="EC" id="4.1.2.4"/>
    </reaction>
</comment>
<dbReference type="InterPro" id="IPR002915">
    <property type="entry name" value="DeoC/FbaB/LacD_aldolase"/>
</dbReference>
<sequence>MNAKELAKMIDHTLLSPYAHEDDLRAHCEVAKKYGFKTVAINNAVIPLCKELLKDSDVLCDAAVSFPLGQCTVETKVFETVDAIEKGAGEVDYVANLVKIKSGDWAYVEDEMARIVAECKKRGIVSKVIFENCYLTDDEKRHMCEIALRVKPTYIKTSTGFGTGGATVEDVRLMKACVGDEILIKAAGGIRTYEQAMAMIEAGANRIGTSKGDVIVEQFIAENK</sequence>
<evidence type="ECO:0000313" key="7">
    <source>
        <dbReference type="EMBL" id="GFO88805.1"/>
    </source>
</evidence>
<evidence type="ECO:0000256" key="4">
    <source>
        <dbReference type="ARBA" id="ARBA00023270"/>
    </source>
</evidence>
<keyword evidence="2 6" id="KW-0963">Cytoplasm</keyword>
<name>A0ABQ1E1E9_9FIRM</name>
<dbReference type="HAMAP" id="MF_00114">
    <property type="entry name" value="DeoC_type1"/>
    <property type="match status" value="1"/>
</dbReference>
<gene>
    <name evidence="6 7" type="primary">deoC</name>
    <name evidence="7" type="ORF">BUFA31_19690</name>
</gene>
<dbReference type="InterPro" id="IPR011343">
    <property type="entry name" value="DeoC"/>
</dbReference>
<comment type="function">
    <text evidence="6">Catalyzes a reversible aldol reaction between acetaldehyde and D-glyceraldehyde 3-phosphate to generate 2-deoxy-D-ribose 5-phosphate.</text>
</comment>
<evidence type="ECO:0000256" key="3">
    <source>
        <dbReference type="ARBA" id="ARBA00023239"/>
    </source>
</evidence>
<dbReference type="Gene3D" id="3.20.20.70">
    <property type="entry name" value="Aldolase class I"/>
    <property type="match status" value="1"/>
</dbReference>
<dbReference type="EC" id="4.1.2.4" evidence="6"/>
<evidence type="ECO:0000256" key="2">
    <source>
        <dbReference type="ARBA" id="ARBA00022490"/>
    </source>
</evidence>
<reference evidence="7 8" key="1">
    <citation type="submission" date="2020-06" db="EMBL/GenBank/DDBJ databases">
        <title>Characterization of fructooligosaccharide metabolism and fructooligosaccharide-degrading enzymes in human commensal butyrate producers.</title>
        <authorList>
            <person name="Tanno H."/>
            <person name="Fujii T."/>
            <person name="Hirano K."/>
            <person name="Maeno S."/>
            <person name="Tonozuka T."/>
            <person name="Sakamoto M."/>
            <person name="Ohkuma M."/>
            <person name="Tochio T."/>
            <person name="Endo A."/>
        </authorList>
    </citation>
    <scope>NUCLEOTIDE SEQUENCE [LARGE SCALE GENOMIC DNA]</scope>
    <source>
        <strain evidence="7 8">JCM 31056</strain>
    </source>
</reference>
<comment type="caution">
    <text evidence="7">The sequence shown here is derived from an EMBL/GenBank/DDBJ whole genome shotgun (WGS) entry which is preliminary data.</text>
</comment>
<comment type="pathway">
    <text evidence="6">Carbohydrate degradation; 2-deoxy-D-ribose 1-phosphate degradation; D-glyceraldehyde 3-phosphate and acetaldehyde from 2-deoxy-alpha-D-ribose 1-phosphate: step 2/2.</text>
</comment>
<comment type="similarity">
    <text evidence="1 6">Belongs to the DeoC/FbaB aldolase family. DeoC type 1 subfamily.</text>
</comment>
<dbReference type="Pfam" id="PF01791">
    <property type="entry name" value="DeoC"/>
    <property type="match status" value="1"/>
</dbReference>
<keyword evidence="4 6" id="KW-0704">Schiff base</keyword>
<feature type="active site" description="Schiff-base intermediate with acetaldehyde" evidence="6">
    <location>
        <position position="156"/>
    </location>
</feature>
<organism evidence="7 8">
    <name type="scientific">Butyricicoccus faecihominis</name>
    <dbReference type="NCBI Taxonomy" id="1712515"/>
    <lineage>
        <taxon>Bacteria</taxon>
        <taxon>Bacillati</taxon>
        <taxon>Bacillota</taxon>
        <taxon>Clostridia</taxon>
        <taxon>Eubacteriales</taxon>
        <taxon>Butyricicoccaceae</taxon>
        <taxon>Butyricicoccus</taxon>
    </lineage>
</organism>
<dbReference type="PIRSF" id="PIRSF001357">
    <property type="entry name" value="DeoC"/>
    <property type="match status" value="1"/>
</dbReference>
<dbReference type="SMART" id="SM01133">
    <property type="entry name" value="DeoC"/>
    <property type="match status" value="1"/>
</dbReference>
<dbReference type="Proteomes" id="UP000620147">
    <property type="component" value="Unassembled WGS sequence"/>
</dbReference>
<proteinExistence type="inferred from homology"/>
<feature type="active site" description="Proton donor/acceptor" evidence="6">
    <location>
        <position position="92"/>
    </location>
</feature>
<dbReference type="PANTHER" id="PTHR10889">
    <property type="entry name" value="DEOXYRIBOSE-PHOSPHATE ALDOLASE"/>
    <property type="match status" value="1"/>
</dbReference>
<comment type="subcellular location">
    <subcellularLocation>
        <location evidence="6">Cytoplasm</location>
    </subcellularLocation>
</comment>
<keyword evidence="8" id="KW-1185">Reference proteome</keyword>
<accession>A0ABQ1E1E9</accession>
<keyword evidence="3 6" id="KW-0456">Lyase</keyword>
<dbReference type="PANTHER" id="PTHR10889:SF1">
    <property type="entry name" value="DEOXYRIBOSE-PHOSPHATE ALDOLASE"/>
    <property type="match status" value="1"/>
</dbReference>
<feature type="active site" description="Proton donor/acceptor" evidence="6">
    <location>
        <position position="185"/>
    </location>
</feature>
<evidence type="ECO:0000256" key="5">
    <source>
        <dbReference type="ARBA" id="ARBA00048791"/>
    </source>
</evidence>
<protein>
    <recommendedName>
        <fullName evidence="6">Deoxyribose-phosphate aldolase</fullName>
        <shortName evidence="6">DERA</shortName>
        <ecNumber evidence="6">4.1.2.4</ecNumber>
    </recommendedName>
    <alternativeName>
        <fullName evidence="6">2-deoxy-D-ribose 5-phosphate aldolase</fullName>
    </alternativeName>
    <alternativeName>
        <fullName evidence="6">Phosphodeoxyriboaldolase</fullName>
        <shortName evidence="6">Deoxyriboaldolase</shortName>
    </alternativeName>
</protein>
<evidence type="ECO:0000313" key="8">
    <source>
        <dbReference type="Proteomes" id="UP000620147"/>
    </source>
</evidence>
<evidence type="ECO:0000256" key="6">
    <source>
        <dbReference type="HAMAP-Rule" id="MF_00114"/>
    </source>
</evidence>
<dbReference type="NCBIfam" id="TIGR00126">
    <property type="entry name" value="deoC"/>
    <property type="match status" value="1"/>
</dbReference>
<dbReference type="CDD" id="cd00959">
    <property type="entry name" value="DeoC"/>
    <property type="match status" value="1"/>
</dbReference>